<dbReference type="Gene3D" id="3.30.710.10">
    <property type="entry name" value="Potassium Channel Kv1.1, Chain A"/>
    <property type="match status" value="1"/>
</dbReference>
<accession>A0A914QL20</accession>
<dbReference type="PANTHER" id="PTHR24413">
    <property type="entry name" value="SPECKLE-TYPE POZ PROTEIN"/>
    <property type="match status" value="1"/>
</dbReference>
<dbReference type="AlphaFoldDB" id="A0A914QL20"/>
<keyword evidence="2" id="KW-1185">Reference proteome</keyword>
<sequence>MIEKERVEPTVLSCEKGVASKAYQKHREKEFTIFVGKKPLKVHKKVLTDASPVFTAMFESGMKEVTEKKMTITDFDLEIVNAAVKLLYSDSVPTNFTFEQMLLLFF</sequence>
<evidence type="ECO:0000313" key="2">
    <source>
        <dbReference type="Proteomes" id="UP000887578"/>
    </source>
</evidence>
<evidence type="ECO:0000259" key="1">
    <source>
        <dbReference type="PROSITE" id="PS50097"/>
    </source>
</evidence>
<dbReference type="SUPFAM" id="SSF54695">
    <property type="entry name" value="POZ domain"/>
    <property type="match status" value="1"/>
</dbReference>
<protein>
    <submittedName>
        <fullName evidence="3">BTB domain-containing protein</fullName>
    </submittedName>
</protein>
<dbReference type="PROSITE" id="PS50097">
    <property type="entry name" value="BTB"/>
    <property type="match status" value="1"/>
</dbReference>
<proteinExistence type="predicted"/>
<dbReference type="InterPro" id="IPR011333">
    <property type="entry name" value="SKP1/BTB/POZ_sf"/>
</dbReference>
<dbReference type="InterPro" id="IPR000210">
    <property type="entry name" value="BTB/POZ_dom"/>
</dbReference>
<dbReference type="WBParaSite" id="PDA_v2.g28040.t1">
    <property type="protein sequence ID" value="PDA_v2.g28040.t1"/>
    <property type="gene ID" value="PDA_v2.g28040"/>
</dbReference>
<dbReference type="Proteomes" id="UP000887578">
    <property type="component" value="Unplaced"/>
</dbReference>
<dbReference type="Pfam" id="PF00651">
    <property type="entry name" value="BTB"/>
    <property type="match status" value="1"/>
</dbReference>
<feature type="domain" description="BTB" evidence="1">
    <location>
        <begin position="29"/>
        <end position="96"/>
    </location>
</feature>
<evidence type="ECO:0000313" key="3">
    <source>
        <dbReference type="WBParaSite" id="PDA_v2.g28040.t1"/>
    </source>
</evidence>
<name>A0A914QL20_9BILA</name>
<dbReference type="CDD" id="cd18186">
    <property type="entry name" value="BTB_POZ_ZBTB_KLHL-like"/>
    <property type="match status" value="1"/>
</dbReference>
<organism evidence="2 3">
    <name type="scientific">Panagrolaimus davidi</name>
    <dbReference type="NCBI Taxonomy" id="227884"/>
    <lineage>
        <taxon>Eukaryota</taxon>
        <taxon>Metazoa</taxon>
        <taxon>Ecdysozoa</taxon>
        <taxon>Nematoda</taxon>
        <taxon>Chromadorea</taxon>
        <taxon>Rhabditida</taxon>
        <taxon>Tylenchina</taxon>
        <taxon>Panagrolaimomorpha</taxon>
        <taxon>Panagrolaimoidea</taxon>
        <taxon>Panagrolaimidae</taxon>
        <taxon>Panagrolaimus</taxon>
    </lineage>
</organism>
<reference evidence="3" key="1">
    <citation type="submission" date="2022-11" db="UniProtKB">
        <authorList>
            <consortium name="WormBaseParasite"/>
        </authorList>
    </citation>
    <scope>IDENTIFICATION</scope>
</reference>